<feature type="region of interest" description="Disordered" evidence="1">
    <location>
        <begin position="102"/>
        <end position="173"/>
    </location>
</feature>
<evidence type="ECO:0008006" key="5">
    <source>
        <dbReference type="Google" id="ProtNLM"/>
    </source>
</evidence>
<dbReference type="RefSeq" id="WP_395806885.1">
    <property type="nucleotide sequence ID" value="NZ_CP043494.1"/>
</dbReference>
<organism evidence="3 4">
    <name type="scientific">Archangium minus</name>
    <dbReference type="NCBI Taxonomy" id="83450"/>
    <lineage>
        <taxon>Bacteria</taxon>
        <taxon>Pseudomonadati</taxon>
        <taxon>Myxococcota</taxon>
        <taxon>Myxococcia</taxon>
        <taxon>Myxococcales</taxon>
        <taxon>Cystobacterineae</taxon>
        <taxon>Archangiaceae</taxon>
        <taxon>Archangium</taxon>
    </lineage>
</organism>
<dbReference type="Proteomes" id="UP001611383">
    <property type="component" value="Chromosome"/>
</dbReference>
<evidence type="ECO:0000256" key="2">
    <source>
        <dbReference type="SAM" id="SignalP"/>
    </source>
</evidence>
<feature type="compositionally biased region" description="Basic and acidic residues" evidence="1">
    <location>
        <begin position="102"/>
        <end position="147"/>
    </location>
</feature>
<keyword evidence="2" id="KW-0732">Signal</keyword>
<sequence length="309" mass="33107">MTRFVCVVLMCLSLTGCLRVVVDSPAARSGQRDSDSGVSFVGLTTVTADARLCTHGIAKVETYMPVWGWLLGVFTGGIVPGMKAEYHCAAPTSLAERDALRAAQRNTEEAKRVAEAAQRKAEDDAKSAEAARRKAEEELDEVRRQLEAVRATSAAPRPTTVATTNVAPLPDTSITPAPDAVQAPHDKDAMCDPASAAAAIQGSVRPAAPARVTLIEEAEVYAASRGVVLLCKTENKESIVAPRSFRYQTENGVQLGVKQFHTSKAASRYRQAIEDVPLGGETFIQRGRILFSIWGATDAERRAVISALE</sequence>
<accession>A0ABY9X1F9</accession>
<proteinExistence type="predicted"/>
<feature type="signal peptide" evidence="2">
    <location>
        <begin position="1"/>
        <end position="20"/>
    </location>
</feature>
<feature type="chain" id="PRO_5046330851" description="Lipoprotein" evidence="2">
    <location>
        <begin position="21"/>
        <end position="309"/>
    </location>
</feature>
<evidence type="ECO:0000313" key="4">
    <source>
        <dbReference type="Proteomes" id="UP001611383"/>
    </source>
</evidence>
<dbReference type="EMBL" id="CP043494">
    <property type="protein sequence ID" value="WNG49208.1"/>
    <property type="molecule type" value="Genomic_DNA"/>
</dbReference>
<keyword evidence="4" id="KW-1185">Reference proteome</keyword>
<reference evidence="3 4" key="1">
    <citation type="submission" date="2019-08" db="EMBL/GenBank/DDBJ databases">
        <title>Archangium and Cystobacter genomes.</title>
        <authorList>
            <person name="Chen I.-C.K."/>
            <person name="Wielgoss S."/>
        </authorList>
    </citation>
    <scope>NUCLEOTIDE SEQUENCE [LARGE SCALE GENOMIC DNA]</scope>
    <source>
        <strain evidence="3 4">Cbm 6</strain>
    </source>
</reference>
<dbReference type="PROSITE" id="PS51257">
    <property type="entry name" value="PROKAR_LIPOPROTEIN"/>
    <property type="match status" value="1"/>
</dbReference>
<name>A0ABY9X1F9_9BACT</name>
<protein>
    <recommendedName>
        <fullName evidence="5">Lipoprotein</fullName>
    </recommendedName>
</protein>
<evidence type="ECO:0000256" key="1">
    <source>
        <dbReference type="SAM" id="MobiDB-lite"/>
    </source>
</evidence>
<gene>
    <name evidence="3" type="ORF">F0U60_37640</name>
</gene>
<evidence type="ECO:0000313" key="3">
    <source>
        <dbReference type="EMBL" id="WNG49208.1"/>
    </source>
</evidence>